<dbReference type="PANTHER" id="PTHR10963">
    <property type="entry name" value="GLYCOSYL HYDROLASE-RELATED"/>
    <property type="match status" value="1"/>
</dbReference>
<protein>
    <submittedName>
        <fullName evidence="4">Glycoside hydrolase family 16 protein</fullName>
    </submittedName>
</protein>
<dbReference type="Gene3D" id="2.60.120.200">
    <property type="match status" value="1"/>
</dbReference>
<dbReference type="EMBL" id="WIUZ02000012">
    <property type="protein sequence ID" value="KAF9782478.1"/>
    <property type="molecule type" value="Genomic_DNA"/>
</dbReference>
<dbReference type="PROSITE" id="PS51762">
    <property type="entry name" value="GH16_2"/>
    <property type="match status" value="1"/>
</dbReference>
<keyword evidence="5" id="KW-1185">Reference proteome</keyword>
<keyword evidence="2" id="KW-0472">Membrane</keyword>
<gene>
    <name evidence="4" type="ORF">BJ322DRAFT_1010127</name>
</gene>
<keyword evidence="2" id="KW-1133">Transmembrane helix</keyword>
<sequence length="391" mass="44297">MLTGEIEKPWKSKNNSQLRLAYWITYAAAAFGIVAGAMRCFFGWRNVPRIGNLCLVMEDEFDTLNLDIWSRDVDLGGFGNGEFEMATESSTNSFVKDGKLYILPTLTSDVIGQDAIFNGYTYNLTGCTNEKWQACGVVSNSTTGVVVNPVQSARLTTRTSHNIQFGKVEVKAKIPRGDWIWPAIWMLPVDNAYGIWPMSGEIDLMEARGNDPSYPKQGRNVVRGSLNWGPMTQFNSGWKTYGWRAMRRGSFDQDFHTYSMEWDENFIRIYVDNRLHYMLALTIKESFWDRGDYPQVVNNGSDYIVLSDPWVNGTIAAPFDKPFYLILNVAVGGTSGWFPDGYGGKPWLDGSLTAMSDFAKKQSDWYSTWPQGSQIDDRALIVESVRMWEKC</sequence>
<feature type="transmembrane region" description="Helical" evidence="2">
    <location>
        <begin position="20"/>
        <end position="42"/>
    </location>
</feature>
<evidence type="ECO:0000313" key="4">
    <source>
        <dbReference type="EMBL" id="KAF9782478.1"/>
    </source>
</evidence>
<dbReference type="AlphaFoldDB" id="A0A9P6H9L0"/>
<feature type="domain" description="GH16" evidence="3">
    <location>
        <begin position="42"/>
        <end position="374"/>
    </location>
</feature>
<dbReference type="Proteomes" id="UP000736335">
    <property type="component" value="Unassembled WGS sequence"/>
</dbReference>
<keyword evidence="2" id="KW-0812">Transmembrane</keyword>
<evidence type="ECO:0000259" key="3">
    <source>
        <dbReference type="PROSITE" id="PS51762"/>
    </source>
</evidence>
<comment type="similarity">
    <text evidence="1">Belongs to the glycosyl hydrolase 16 family.</text>
</comment>
<evidence type="ECO:0000313" key="5">
    <source>
        <dbReference type="Proteomes" id="UP000736335"/>
    </source>
</evidence>
<dbReference type="InterPro" id="IPR000757">
    <property type="entry name" value="Beta-glucanase-like"/>
</dbReference>
<evidence type="ECO:0000256" key="2">
    <source>
        <dbReference type="SAM" id="Phobius"/>
    </source>
</evidence>
<reference evidence="4" key="1">
    <citation type="journal article" date="2020" name="Nat. Commun.">
        <title>Large-scale genome sequencing of mycorrhizal fungi provides insights into the early evolution of symbiotic traits.</title>
        <authorList>
            <person name="Miyauchi S."/>
            <person name="Kiss E."/>
            <person name="Kuo A."/>
            <person name="Drula E."/>
            <person name="Kohler A."/>
            <person name="Sanchez-Garcia M."/>
            <person name="Morin E."/>
            <person name="Andreopoulos B."/>
            <person name="Barry K.W."/>
            <person name="Bonito G."/>
            <person name="Buee M."/>
            <person name="Carver A."/>
            <person name="Chen C."/>
            <person name="Cichocki N."/>
            <person name="Clum A."/>
            <person name="Culley D."/>
            <person name="Crous P.W."/>
            <person name="Fauchery L."/>
            <person name="Girlanda M."/>
            <person name="Hayes R.D."/>
            <person name="Keri Z."/>
            <person name="LaButti K."/>
            <person name="Lipzen A."/>
            <person name="Lombard V."/>
            <person name="Magnuson J."/>
            <person name="Maillard F."/>
            <person name="Murat C."/>
            <person name="Nolan M."/>
            <person name="Ohm R.A."/>
            <person name="Pangilinan J."/>
            <person name="Pereira M.F."/>
            <person name="Perotto S."/>
            <person name="Peter M."/>
            <person name="Pfister S."/>
            <person name="Riley R."/>
            <person name="Sitrit Y."/>
            <person name="Stielow J.B."/>
            <person name="Szollosi G."/>
            <person name="Zifcakova L."/>
            <person name="Stursova M."/>
            <person name="Spatafora J.W."/>
            <person name="Tedersoo L."/>
            <person name="Vaario L.M."/>
            <person name="Yamada A."/>
            <person name="Yan M."/>
            <person name="Wang P."/>
            <person name="Xu J."/>
            <person name="Bruns T."/>
            <person name="Baldrian P."/>
            <person name="Vilgalys R."/>
            <person name="Dunand C."/>
            <person name="Henrissat B."/>
            <person name="Grigoriev I.V."/>
            <person name="Hibbett D."/>
            <person name="Nagy L.G."/>
            <person name="Martin F.M."/>
        </authorList>
    </citation>
    <scope>NUCLEOTIDE SEQUENCE</scope>
    <source>
        <strain evidence="4">UH-Tt-Lm1</strain>
    </source>
</reference>
<proteinExistence type="inferred from homology"/>
<keyword evidence="4" id="KW-0378">Hydrolase</keyword>
<dbReference type="PANTHER" id="PTHR10963:SF55">
    <property type="entry name" value="GLYCOSIDE HYDROLASE FAMILY 16 PROTEIN"/>
    <property type="match status" value="1"/>
</dbReference>
<dbReference type="InterPro" id="IPR050546">
    <property type="entry name" value="Glycosyl_Hydrlase_16"/>
</dbReference>
<dbReference type="SUPFAM" id="SSF49899">
    <property type="entry name" value="Concanavalin A-like lectins/glucanases"/>
    <property type="match status" value="1"/>
</dbReference>
<name>A0A9P6H9L0_9AGAM</name>
<evidence type="ECO:0000256" key="1">
    <source>
        <dbReference type="ARBA" id="ARBA00006865"/>
    </source>
</evidence>
<dbReference type="InterPro" id="IPR013320">
    <property type="entry name" value="ConA-like_dom_sf"/>
</dbReference>
<organism evidence="4 5">
    <name type="scientific">Thelephora terrestris</name>
    <dbReference type="NCBI Taxonomy" id="56493"/>
    <lineage>
        <taxon>Eukaryota</taxon>
        <taxon>Fungi</taxon>
        <taxon>Dikarya</taxon>
        <taxon>Basidiomycota</taxon>
        <taxon>Agaricomycotina</taxon>
        <taxon>Agaricomycetes</taxon>
        <taxon>Thelephorales</taxon>
        <taxon>Thelephoraceae</taxon>
        <taxon>Thelephora</taxon>
    </lineage>
</organism>
<dbReference type="GO" id="GO:0005975">
    <property type="term" value="P:carbohydrate metabolic process"/>
    <property type="evidence" value="ECO:0007669"/>
    <property type="project" value="InterPro"/>
</dbReference>
<reference evidence="4" key="2">
    <citation type="submission" date="2020-11" db="EMBL/GenBank/DDBJ databases">
        <authorList>
            <consortium name="DOE Joint Genome Institute"/>
            <person name="Kuo A."/>
            <person name="Miyauchi S."/>
            <person name="Kiss E."/>
            <person name="Drula E."/>
            <person name="Kohler A."/>
            <person name="Sanchez-Garcia M."/>
            <person name="Andreopoulos B."/>
            <person name="Barry K.W."/>
            <person name="Bonito G."/>
            <person name="Buee M."/>
            <person name="Carver A."/>
            <person name="Chen C."/>
            <person name="Cichocki N."/>
            <person name="Clum A."/>
            <person name="Culley D."/>
            <person name="Crous P.W."/>
            <person name="Fauchery L."/>
            <person name="Girlanda M."/>
            <person name="Hayes R."/>
            <person name="Keri Z."/>
            <person name="Labutti K."/>
            <person name="Lipzen A."/>
            <person name="Lombard V."/>
            <person name="Magnuson J."/>
            <person name="Maillard F."/>
            <person name="Morin E."/>
            <person name="Murat C."/>
            <person name="Nolan M."/>
            <person name="Ohm R."/>
            <person name="Pangilinan J."/>
            <person name="Pereira M."/>
            <person name="Perotto S."/>
            <person name="Peter M."/>
            <person name="Riley R."/>
            <person name="Sitrit Y."/>
            <person name="Stielow B."/>
            <person name="Szollosi G."/>
            <person name="Zifcakova L."/>
            <person name="Stursova M."/>
            <person name="Spatafora J.W."/>
            <person name="Tedersoo L."/>
            <person name="Vaario L.-M."/>
            <person name="Yamada A."/>
            <person name="Yan M."/>
            <person name="Wang P."/>
            <person name="Xu J."/>
            <person name="Bruns T."/>
            <person name="Baldrian P."/>
            <person name="Vilgalys R."/>
            <person name="Henrissat B."/>
            <person name="Grigoriev I.V."/>
            <person name="Hibbett D."/>
            <person name="Nagy L.G."/>
            <person name="Martin F.M."/>
        </authorList>
    </citation>
    <scope>NUCLEOTIDE SEQUENCE</scope>
    <source>
        <strain evidence="4">UH-Tt-Lm1</strain>
    </source>
</reference>
<dbReference type="OrthoDB" id="4781at2759"/>
<dbReference type="GO" id="GO:0004553">
    <property type="term" value="F:hydrolase activity, hydrolyzing O-glycosyl compounds"/>
    <property type="evidence" value="ECO:0007669"/>
    <property type="project" value="InterPro"/>
</dbReference>
<dbReference type="Pfam" id="PF00722">
    <property type="entry name" value="Glyco_hydro_16"/>
    <property type="match status" value="1"/>
</dbReference>
<accession>A0A9P6H9L0</accession>
<comment type="caution">
    <text evidence="4">The sequence shown here is derived from an EMBL/GenBank/DDBJ whole genome shotgun (WGS) entry which is preliminary data.</text>
</comment>